<dbReference type="Proteomes" id="UP000658278">
    <property type="component" value="Unassembled WGS sequence"/>
</dbReference>
<dbReference type="EMBL" id="JAENII010000014">
    <property type="protein sequence ID" value="MBK1828483.1"/>
    <property type="molecule type" value="Genomic_DNA"/>
</dbReference>
<evidence type="ECO:0000259" key="2">
    <source>
        <dbReference type="Pfam" id="PF10881"/>
    </source>
</evidence>
<dbReference type="Pfam" id="PF10881">
    <property type="entry name" value="DUF2726"/>
    <property type="match status" value="1"/>
</dbReference>
<dbReference type="InterPro" id="IPR024402">
    <property type="entry name" value="DUF2726"/>
</dbReference>
<feature type="compositionally biased region" description="Polar residues" evidence="1">
    <location>
        <begin position="265"/>
        <end position="281"/>
    </location>
</feature>
<reference evidence="3" key="1">
    <citation type="submission" date="2021-01" db="EMBL/GenBank/DDBJ databases">
        <title>Modified the classification status of verrucomicrobia.</title>
        <authorList>
            <person name="Feng X."/>
        </authorList>
    </citation>
    <scope>NUCLEOTIDE SEQUENCE</scope>
    <source>
        <strain evidence="3">KCTC 22201</strain>
    </source>
</reference>
<comment type="caution">
    <text evidence="3">The sequence shown here is derived from an EMBL/GenBank/DDBJ whole genome shotgun (WGS) entry which is preliminary data.</text>
</comment>
<evidence type="ECO:0000256" key="1">
    <source>
        <dbReference type="SAM" id="MobiDB-lite"/>
    </source>
</evidence>
<name>A0A934VCI4_9BACT</name>
<feature type="region of interest" description="Disordered" evidence="1">
    <location>
        <begin position="246"/>
        <end position="281"/>
    </location>
</feature>
<dbReference type="RefSeq" id="WP_200282040.1">
    <property type="nucleotide sequence ID" value="NZ_JAENII010000014.1"/>
</dbReference>
<organism evidence="3 4">
    <name type="scientific">Haloferula rosea</name>
    <dbReference type="NCBI Taxonomy" id="490093"/>
    <lineage>
        <taxon>Bacteria</taxon>
        <taxon>Pseudomonadati</taxon>
        <taxon>Verrucomicrobiota</taxon>
        <taxon>Verrucomicrobiia</taxon>
        <taxon>Verrucomicrobiales</taxon>
        <taxon>Verrucomicrobiaceae</taxon>
        <taxon>Haloferula</taxon>
    </lineage>
</organism>
<evidence type="ECO:0000313" key="3">
    <source>
        <dbReference type="EMBL" id="MBK1828483.1"/>
    </source>
</evidence>
<feature type="region of interest" description="Disordered" evidence="1">
    <location>
        <begin position="163"/>
        <end position="217"/>
    </location>
</feature>
<feature type="compositionally biased region" description="Pro residues" evidence="1">
    <location>
        <begin position="181"/>
        <end position="196"/>
    </location>
</feature>
<evidence type="ECO:0000313" key="4">
    <source>
        <dbReference type="Proteomes" id="UP000658278"/>
    </source>
</evidence>
<keyword evidence="4" id="KW-1185">Reference proteome</keyword>
<sequence>MGRHILFILSLCFAPIVGAEDPFWLGLRDVAALGKPVPEDIARQVTEAATAHLAPYLKSSAGHYSCATLAGTSKWMNLQGLRFSTIYYDALSKADRANGIQARLKVSIKVDSHCFLETNGVWGKWMNGRPYHIPAMIWVAKRNGAWTASSNINSFLRPVSDRPLTIPSETSTLPKLKAPPAAAPPRTAPALRPKPPVTQSRPAGGSSPKQPTPAPVRGPSVSPFLLLGSGAALAVILPLCIRRARRKRPTPPPLPPTDTPGWMSPGTSRNPQATATPTGNPTYIARTFLHTRTEQIFHRRLQSLIDPSCSISGKVRLADLFKAPKGRDHQTAFNRICSKHIDFVIIDQASSRILCAIELDDTSHQRPDRQERDRFVDTLFASAPFDLLRVPVSSMHDADSLKRSLRSRNIPLTEAAYMPPQALHAS</sequence>
<gene>
    <name evidence="3" type="ORF">JIN81_15730</name>
</gene>
<protein>
    <submittedName>
        <fullName evidence="3">DUF2726 domain-containing protein</fullName>
    </submittedName>
</protein>
<dbReference type="AlphaFoldDB" id="A0A934VCI4"/>
<feature type="domain" description="DUF2726" evidence="2">
    <location>
        <begin position="289"/>
        <end position="405"/>
    </location>
</feature>
<accession>A0A934VCI4</accession>
<proteinExistence type="predicted"/>